<keyword evidence="2" id="KW-1185">Reference proteome</keyword>
<evidence type="ECO:0000313" key="1">
    <source>
        <dbReference type="EMBL" id="GAA0151709.1"/>
    </source>
</evidence>
<protein>
    <recommendedName>
        <fullName evidence="3">Gag-pol polyprotein</fullName>
    </recommendedName>
</protein>
<accession>A0AAV3PJ35</accession>
<organism evidence="1 2">
    <name type="scientific">Lithospermum erythrorhizon</name>
    <name type="common">Purple gromwell</name>
    <name type="synonym">Lithospermum officinale var. erythrorhizon</name>
    <dbReference type="NCBI Taxonomy" id="34254"/>
    <lineage>
        <taxon>Eukaryota</taxon>
        <taxon>Viridiplantae</taxon>
        <taxon>Streptophyta</taxon>
        <taxon>Embryophyta</taxon>
        <taxon>Tracheophyta</taxon>
        <taxon>Spermatophyta</taxon>
        <taxon>Magnoliopsida</taxon>
        <taxon>eudicotyledons</taxon>
        <taxon>Gunneridae</taxon>
        <taxon>Pentapetalae</taxon>
        <taxon>asterids</taxon>
        <taxon>lamiids</taxon>
        <taxon>Boraginales</taxon>
        <taxon>Boraginaceae</taxon>
        <taxon>Boraginoideae</taxon>
        <taxon>Lithospermeae</taxon>
        <taxon>Lithospermum</taxon>
    </lineage>
</organism>
<reference evidence="1 2" key="1">
    <citation type="submission" date="2024-01" db="EMBL/GenBank/DDBJ databases">
        <title>The complete chloroplast genome sequence of Lithospermum erythrorhizon: insights into the phylogenetic relationship among Boraginaceae species and the maternal lineages of purple gromwells.</title>
        <authorList>
            <person name="Okada T."/>
            <person name="Watanabe K."/>
        </authorList>
    </citation>
    <scope>NUCLEOTIDE SEQUENCE [LARGE SCALE GENOMIC DNA]</scope>
</reference>
<dbReference type="Proteomes" id="UP001454036">
    <property type="component" value="Unassembled WGS sequence"/>
</dbReference>
<gene>
    <name evidence="1" type="ORF">LIER_10369</name>
</gene>
<dbReference type="EMBL" id="BAABME010001838">
    <property type="protein sequence ID" value="GAA0151709.1"/>
    <property type="molecule type" value="Genomic_DNA"/>
</dbReference>
<comment type="caution">
    <text evidence="1">The sequence shown here is derived from an EMBL/GenBank/DDBJ whole genome shotgun (WGS) entry which is preliminary data.</text>
</comment>
<evidence type="ECO:0000313" key="2">
    <source>
        <dbReference type="Proteomes" id="UP001454036"/>
    </source>
</evidence>
<sequence>MEEDETIATYNSKVKDIANESFALGEPMSNEKLVRKVLRTLPKRFANKVTTIKEAQDLTTMRIDSFKSKV</sequence>
<evidence type="ECO:0008006" key="3">
    <source>
        <dbReference type="Google" id="ProtNLM"/>
    </source>
</evidence>
<proteinExistence type="predicted"/>
<dbReference type="AlphaFoldDB" id="A0AAV3PJ35"/>
<dbReference type="PANTHER" id="PTHR35317">
    <property type="entry name" value="OS04G0629600 PROTEIN"/>
    <property type="match status" value="1"/>
</dbReference>
<dbReference type="Pfam" id="PF14223">
    <property type="entry name" value="Retrotran_gag_2"/>
    <property type="match status" value="1"/>
</dbReference>
<dbReference type="PANTHER" id="PTHR35317:SF35">
    <property type="entry name" value="DUF4219 DOMAIN-CONTAINING PROTEIN"/>
    <property type="match status" value="1"/>
</dbReference>
<name>A0AAV3PJ35_LITER</name>